<keyword evidence="2" id="KW-0812">Transmembrane</keyword>
<feature type="transmembrane region" description="Helical" evidence="2">
    <location>
        <begin position="151"/>
        <end position="176"/>
    </location>
</feature>
<keyword evidence="2" id="KW-1133">Transmembrane helix</keyword>
<sequence length="443" mass="49452">MIIVRWASQSIRRSPKKRRVTRSAVFRRGTQCSLARLSAVVTLAAVGVLKKRFAAWSLLFVVCWVNLVSYVPWRRDAHLGAGGDAVEYFQMSQRTFAPVDNPFALRVLSPWLVHTGHRLTGLSPDTVWIALTFTATLASVIVLHELLRRRFAVSGFVAVVVASMLACTFWYAPYLFGNPWLVDPLNNLFIVLGLWLAFSGRLGWFTAVVVIGSVNKETMLLLAPLYPLLALTRSRRVTREVLLGTAAVAFAACAYFAFRTWAIARIGADYNLGTGQANHSLVDNIRFAISTAQGRDHLAIWSVLSFTWLIWLVGLHHLRRTGAGHPLIPTSAWTLLTCLLGRLMATDTERVFTMMVPIVLIVVAVTLDTLQSPWHRPWIVLLAALYTAIQLRWTSATLPMEALALLIFTALFTPWHRLRHSTPPGAISPPIPTQDREPQHDHA</sequence>
<feature type="transmembrane region" description="Helical" evidence="2">
    <location>
        <begin position="188"/>
        <end position="211"/>
    </location>
</feature>
<feature type="transmembrane region" description="Helical" evidence="2">
    <location>
        <begin position="298"/>
        <end position="315"/>
    </location>
</feature>
<feature type="transmembrane region" description="Helical" evidence="2">
    <location>
        <begin position="126"/>
        <end position="144"/>
    </location>
</feature>
<evidence type="ECO:0000256" key="1">
    <source>
        <dbReference type="SAM" id="MobiDB-lite"/>
    </source>
</evidence>
<gene>
    <name evidence="3" type="ORF">SAMN04487818_104369</name>
</gene>
<feature type="transmembrane region" description="Helical" evidence="2">
    <location>
        <begin position="53"/>
        <end position="73"/>
    </location>
</feature>
<protein>
    <recommendedName>
        <fullName evidence="5">DUF2029 domain-containing protein</fullName>
    </recommendedName>
</protein>
<name>A0A1H9QNK1_9PSEU</name>
<evidence type="ECO:0000313" key="3">
    <source>
        <dbReference type="EMBL" id="SER62034.1"/>
    </source>
</evidence>
<evidence type="ECO:0000256" key="2">
    <source>
        <dbReference type="SAM" id="Phobius"/>
    </source>
</evidence>
<feature type="compositionally biased region" description="Basic and acidic residues" evidence="1">
    <location>
        <begin position="434"/>
        <end position="443"/>
    </location>
</feature>
<evidence type="ECO:0008006" key="5">
    <source>
        <dbReference type="Google" id="ProtNLM"/>
    </source>
</evidence>
<feature type="transmembrane region" description="Helical" evidence="2">
    <location>
        <begin position="400"/>
        <end position="418"/>
    </location>
</feature>
<feature type="transmembrane region" description="Helical" evidence="2">
    <location>
        <begin position="241"/>
        <end position="258"/>
    </location>
</feature>
<dbReference type="EMBL" id="FOGI01000004">
    <property type="protein sequence ID" value="SER62034.1"/>
    <property type="molecule type" value="Genomic_DNA"/>
</dbReference>
<keyword evidence="2" id="KW-0472">Membrane</keyword>
<reference evidence="4" key="1">
    <citation type="submission" date="2016-10" db="EMBL/GenBank/DDBJ databases">
        <authorList>
            <person name="Varghese N."/>
            <person name="Submissions S."/>
        </authorList>
    </citation>
    <scope>NUCLEOTIDE SEQUENCE [LARGE SCALE GENOMIC DNA]</scope>
    <source>
        <strain evidence="4">DSM 44260</strain>
    </source>
</reference>
<organism evidence="3 4">
    <name type="scientific">Actinokineospora terrae</name>
    <dbReference type="NCBI Taxonomy" id="155974"/>
    <lineage>
        <taxon>Bacteria</taxon>
        <taxon>Bacillati</taxon>
        <taxon>Actinomycetota</taxon>
        <taxon>Actinomycetes</taxon>
        <taxon>Pseudonocardiales</taxon>
        <taxon>Pseudonocardiaceae</taxon>
        <taxon>Actinokineospora</taxon>
    </lineage>
</organism>
<proteinExistence type="predicted"/>
<evidence type="ECO:0000313" key="4">
    <source>
        <dbReference type="Proteomes" id="UP000199051"/>
    </source>
</evidence>
<keyword evidence="4" id="KW-1185">Reference proteome</keyword>
<feature type="transmembrane region" description="Helical" evidence="2">
    <location>
        <begin position="351"/>
        <end position="370"/>
    </location>
</feature>
<feature type="region of interest" description="Disordered" evidence="1">
    <location>
        <begin position="422"/>
        <end position="443"/>
    </location>
</feature>
<dbReference type="STRING" id="155974.SAMN04487818_104369"/>
<accession>A0A1H9QNK1</accession>
<dbReference type="AlphaFoldDB" id="A0A1H9QNK1"/>
<dbReference type="Proteomes" id="UP000199051">
    <property type="component" value="Unassembled WGS sequence"/>
</dbReference>